<proteinExistence type="inferred from homology"/>
<dbReference type="Gene3D" id="3.20.20.70">
    <property type="entry name" value="Aldolase class I"/>
    <property type="match status" value="1"/>
</dbReference>
<organism evidence="10 11">
    <name type="scientific">Myxozyma melibiosi</name>
    <dbReference type="NCBI Taxonomy" id="54550"/>
    <lineage>
        <taxon>Eukaryota</taxon>
        <taxon>Fungi</taxon>
        <taxon>Dikarya</taxon>
        <taxon>Ascomycota</taxon>
        <taxon>Saccharomycotina</taxon>
        <taxon>Lipomycetes</taxon>
        <taxon>Lipomycetales</taxon>
        <taxon>Lipomycetaceae</taxon>
        <taxon>Myxozyma</taxon>
    </lineage>
</organism>
<comment type="caution">
    <text evidence="10">The sequence shown here is derived from an EMBL/GenBank/DDBJ whole genome shotgun (WGS) entry which is preliminary data.</text>
</comment>
<keyword evidence="5" id="KW-0028">Amino-acid biosynthesis</keyword>
<dbReference type="Proteomes" id="UP001498771">
    <property type="component" value="Unassembled WGS sequence"/>
</dbReference>
<accession>A0ABR1FDK9</accession>
<evidence type="ECO:0000313" key="10">
    <source>
        <dbReference type="EMBL" id="KAK7207253.1"/>
    </source>
</evidence>
<dbReference type="EMBL" id="JBBJBU010000001">
    <property type="protein sequence ID" value="KAK7207253.1"/>
    <property type="molecule type" value="Genomic_DNA"/>
</dbReference>
<dbReference type="GeneID" id="90036886"/>
<name>A0ABR1FDK9_9ASCO</name>
<reference evidence="10 11" key="1">
    <citation type="submission" date="2024-03" db="EMBL/GenBank/DDBJ databases">
        <title>Genome-scale model development and genomic sequencing of the oleaginous clade Lipomyces.</title>
        <authorList>
            <consortium name="Lawrence Berkeley National Laboratory"/>
            <person name="Czajka J.J."/>
            <person name="Han Y."/>
            <person name="Kim J."/>
            <person name="Mondo S.J."/>
            <person name="Hofstad B.A."/>
            <person name="Robles A."/>
            <person name="Haridas S."/>
            <person name="Riley R."/>
            <person name="LaButti K."/>
            <person name="Pangilinan J."/>
            <person name="Andreopoulos W."/>
            <person name="Lipzen A."/>
            <person name="Yan J."/>
            <person name="Wang M."/>
            <person name="Ng V."/>
            <person name="Grigoriev I.V."/>
            <person name="Spatafora J.W."/>
            <person name="Magnuson J.K."/>
            <person name="Baker S.E."/>
            <person name="Pomraning K.R."/>
        </authorList>
    </citation>
    <scope>NUCLEOTIDE SEQUENCE [LARGE SCALE GENOMIC DNA]</scope>
    <source>
        <strain evidence="10 11">Phaff 52-87</strain>
    </source>
</reference>
<evidence type="ECO:0000259" key="9">
    <source>
        <dbReference type="Pfam" id="PF00697"/>
    </source>
</evidence>
<dbReference type="Pfam" id="PF00697">
    <property type="entry name" value="PRAI"/>
    <property type="match status" value="1"/>
</dbReference>
<dbReference type="RefSeq" id="XP_064770286.1">
    <property type="nucleotide sequence ID" value="XM_064911374.1"/>
</dbReference>
<evidence type="ECO:0000256" key="4">
    <source>
        <dbReference type="ARBA" id="ARBA00022272"/>
    </source>
</evidence>
<dbReference type="CDD" id="cd00405">
    <property type="entry name" value="PRAI"/>
    <property type="match status" value="1"/>
</dbReference>
<dbReference type="PANTHER" id="PTHR42894:SF1">
    <property type="entry name" value="N-(5'-PHOSPHORIBOSYL)ANTHRANILATE ISOMERASE"/>
    <property type="match status" value="1"/>
</dbReference>
<keyword evidence="8 10" id="KW-0413">Isomerase</keyword>
<dbReference type="SUPFAM" id="SSF51366">
    <property type="entry name" value="Ribulose-phoshate binding barrel"/>
    <property type="match status" value="1"/>
</dbReference>
<sequence length="227" mass="24662">MTEPSQRPLVKICGTRTVESAQVAIQAGADLIGMICVPNVKRTVSSDQAKKISRAVREFRESRPEHRLLPPDDVDAWFTGHVENFRNRAPLVVGVFRNQPLEEVLAIQKEYELDIVQLHGSEPLEWANSIPVPVIKKFGPTDEDILKPGLHSLALLDGGGGEGKLLAWDELPGAGSFILAGGLTPENVATAIKLPNVSGVDVSSGVETDGKHDHQKIQLFIKNARDS</sequence>
<comment type="pathway">
    <text evidence="1">Amino-acid biosynthesis; L-tryptophan biosynthesis; L-tryptophan from chorismate: step 3/5.</text>
</comment>
<feature type="domain" description="N-(5'phosphoribosyl) anthranilate isomerase (PRAI)" evidence="9">
    <location>
        <begin position="77"/>
        <end position="223"/>
    </location>
</feature>
<evidence type="ECO:0000256" key="8">
    <source>
        <dbReference type="ARBA" id="ARBA00023235"/>
    </source>
</evidence>
<keyword evidence="11" id="KW-1185">Reference proteome</keyword>
<dbReference type="InterPro" id="IPR011060">
    <property type="entry name" value="RibuloseP-bd_barrel"/>
</dbReference>
<evidence type="ECO:0000256" key="5">
    <source>
        <dbReference type="ARBA" id="ARBA00022605"/>
    </source>
</evidence>
<dbReference type="InterPro" id="IPR044643">
    <property type="entry name" value="TrpF_fam"/>
</dbReference>
<evidence type="ECO:0000256" key="3">
    <source>
        <dbReference type="ARBA" id="ARBA00012572"/>
    </source>
</evidence>
<dbReference type="HAMAP" id="MF_00135">
    <property type="entry name" value="PRAI"/>
    <property type="match status" value="1"/>
</dbReference>
<dbReference type="InterPro" id="IPR013785">
    <property type="entry name" value="Aldolase_TIM"/>
</dbReference>
<dbReference type="InterPro" id="IPR001240">
    <property type="entry name" value="PRAI_dom"/>
</dbReference>
<dbReference type="GO" id="GO:0016853">
    <property type="term" value="F:isomerase activity"/>
    <property type="evidence" value="ECO:0007669"/>
    <property type="project" value="UniProtKB-KW"/>
</dbReference>
<evidence type="ECO:0000256" key="7">
    <source>
        <dbReference type="ARBA" id="ARBA00023141"/>
    </source>
</evidence>
<protein>
    <recommendedName>
        <fullName evidence="4">N-(5'-phosphoribosyl)anthranilate isomerase</fullName>
        <ecNumber evidence="3">5.3.1.24</ecNumber>
    </recommendedName>
</protein>
<evidence type="ECO:0000256" key="6">
    <source>
        <dbReference type="ARBA" id="ARBA00022822"/>
    </source>
</evidence>
<gene>
    <name evidence="10" type="ORF">BZA70DRAFT_270821</name>
</gene>
<evidence type="ECO:0000256" key="2">
    <source>
        <dbReference type="ARBA" id="ARBA00007571"/>
    </source>
</evidence>
<dbReference type="EC" id="5.3.1.24" evidence="3"/>
<evidence type="ECO:0000313" key="11">
    <source>
        <dbReference type="Proteomes" id="UP001498771"/>
    </source>
</evidence>
<comment type="similarity">
    <text evidence="2">Belongs to the TrpF family.</text>
</comment>
<evidence type="ECO:0000256" key="1">
    <source>
        <dbReference type="ARBA" id="ARBA00004664"/>
    </source>
</evidence>
<keyword evidence="6" id="KW-0822">Tryptophan biosynthesis</keyword>
<dbReference type="PANTHER" id="PTHR42894">
    <property type="entry name" value="N-(5'-PHOSPHORIBOSYL)ANTHRANILATE ISOMERASE"/>
    <property type="match status" value="1"/>
</dbReference>
<keyword evidence="7" id="KW-0057">Aromatic amino acid biosynthesis</keyword>